<dbReference type="Proteomes" id="UP000001847">
    <property type="component" value="Chromosome I"/>
</dbReference>
<dbReference type="STRING" id="456481.LEPBI_I0113"/>
<dbReference type="RefSeq" id="WP_012387150.1">
    <property type="nucleotide sequence ID" value="NC_010602.1"/>
</dbReference>
<dbReference type="InterPro" id="IPR050177">
    <property type="entry name" value="Lipid_A_modif_metabolic_enz"/>
</dbReference>
<name>B0SJV4_LEPBP</name>
<dbReference type="EC" id="5.1.3.2" evidence="2"/>
<keyword evidence="2" id="KW-0413">Isomerase</keyword>
<dbReference type="OrthoDB" id="9807212at2"/>
<evidence type="ECO:0000313" key="3">
    <source>
        <dbReference type="Proteomes" id="UP000001847"/>
    </source>
</evidence>
<evidence type="ECO:0000313" key="2">
    <source>
        <dbReference type="EMBL" id="ABZ96260.1"/>
    </source>
</evidence>
<dbReference type="InterPro" id="IPR001509">
    <property type="entry name" value="Epimerase_deHydtase"/>
</dbReference>
<dbReference type="HOGENOM" id="CLU_007383_0_1_12"/>
<accession>B0SJV4</accession>
<dbReference type="Gene3D" id="3.40.50.720">
    <property type="entry name" value="NAD(P)-binding Rossmann-like Domain"/>
    <property type="match status" value="1"/>
</dbReference>
<dbReference type="EMBL" id="CP000786">
    <property type="protein sequence ID" value="ABZ96260.1"/>
    <property type="molecule type" value="Genomic_DNA"/>
</dbReference>
<dbReference type="KEGG" id="lbi:LEPBI_I0113"/>
<dbReference type="InterPro" id="IPR036291">
    <property type="entry name" value="NAD(P)-bd_dom_sf"/>
</dbReference>
<dbReference type="AlphaFoldDB" id="B0SJV4"/>
<sequence length="321" mass="36339">MKVLVTGGAGYIGSTLIQSLLEIHPDWSILATDIKPMNVELKSPQFEFQILDISDRNAVIDLIQSWKPNSIVHLASILNPPPGMSEEIQWKIDVHGTKNVLDGAVYSKTEQVIITSSGAAYGYHKENKEWIEETDPIRGHSAFVYSKHKREVEELLAEYRTVFPELKQLILRPGTILGKTVNNLITDMFQKPFVMGILGHKSPFVFIWDEDVIAIIAKGISEKKEGIFNLAGDGALSLKEISQMIRKPYVPIPSLFLQSILWVLRLLRLTQYGPDQIDFLRYRPVLSNHQLKSVFGYIPKYTSKETFIAYLNAKGVPYVEI</sequence>
<organism evidence="2 3">
    <name type="scientific">Leptospira biflexa serovar Patoc (strain Patoc 1 / ATCC 23582 / Paris)</name>
    <dbReference type="NCBI Taxonomy" id="456481"/>
    <lineage>
        <taxon>Bacteria</taxon>
        <taxon>Pseudomonadati</taxon>
        <taxon>Spirochaetota</taxon>
        <taxon>Spirochaetia</taxon>
        <taxon>Leptospirales</taxon>
        <taxon>Leptospiraceae</taxon>
        <taxon>Leptospira</taxon>
    </lineage>
</organism>
<dbReference type="BioCyc" id="LBIF456481:LEPBI_RS00570-MONOMER"/>
<evidence type="ECO:0000259" key="1">
    <source>
        <dbReference type="Pfam" id="PF01370"/>
    </source>
</evidence>
<dbReference type="Pfam" id="PF01370">
    <property type="entry name" value="Epimerase"/>
    <property type="match status" value="1"/>
</dbReference>
<feature type="domain" description="NAD-dependent epimerase/dehydratase" evidence="1">
    <location>
        <begin position="3"/>
        <end position="190"/>
    </location>
</feature>
<protein>
    <submittedName>
        <fullName evidence="2">Putative UDP-glucose 4-epimerase (UDP-galactose 4-epimerase)</fullName>
        <ecNumber evidence="2">5.1.3.2</ecNumber>
    </submittedName>
</protein>
<proteinExistence type="predicted"/>
<reference evidence="2 3" key="1">
    <citation type="journal article" date="2008" name="PLoS ONE">
        <title>Genome sequence of the saprophyte Leptospira biflexa provides insights into the evolution of Leptospira and the pathogenesis of leptospirosis.</title>
        <authorList>
            <person name="Picardeau M."/>
            <person name="Bulach D.M."/>
            <person name="Bouchier C."/>
            <person name="Zuerner R.L."/>
            <person name="Zidane N."/>
            <person name="Wilson P.J."/>
            <person name="Creno S."/>
            <person name="Kuczek E.S."/>
            <person name="Bommezzadri S."/>
            <person name="Davis J.C."/>
            <person name="McGrath A."/>
            <person name="Johnson M.J."/>
            <person name="Boursaux-Eude C."/>
            <person name="Seemann T."/>
            <person name="Rouy Z."/>
            <person name="Coppel R.L."/>
            <person name="Rood J.I."/>
            <person name="Lajus A."/>
            <person name="Davies J.K."/>
            <person name="Medigue C."/>
            <person name="Adler B."/>
        </authorList>
    </citation>
    <scope>NUCLEOTIDE SEQUENCE [LARGE SCALE GENOMIC DNA]</scope>
    <source>
        <strain evidence="3">Patoc 1 / ATCC 23582 / Paris</strain>
    </source>
</reference>
<keyword evidence="3" id="KW-1185">Reference proteome</keyword>
<dbReference type="SUPFAM" id="SSF51735">
    <property type="entry name" value="NAD(P)-binding Rossmann-fold domains"/>
    <property type="match status" value="1"/>
</dbReference>
<gene>
    <name evidence="2" type="ordered locus">LEPBI_I0113</name>
</gene>
<dbReference type="GO" id="GO:0003978">
    <property type="term" value="F:UDP-glucose 4-epimerase activity"/>
    <property type="evidence" value="ECO:0007669"/>
    <property type="project" value="UniProtKB-EC"/>
</dbReference>
<dbReference type="PANTHER" id="PTHR43245">
    <property type="entry name" value="BIFUNCTIONAL POLYMYXIN RESISTANCE PROTEIN ARNA"/>
    <property type="match status" value="1"/>
</dbReference>